<evidence type="ECO:0000313" key="1">
    <source>
        <dbReference type="EMBL" id="HGW90970.1"/>
    </source>
</evidence>
<name>A0A7C4UEU4_UNCW3</name>
<proteinExistence type="predicted"/>
<accession>A0A7C4UEU4</accession>
<sequence>MNEKFDIIKIDAEYDFDTKFGDIFYCVCPICEYENIVSVEHLEAITVCEHFVNFEPQDRTFLFFADIDLSDDEEYDFFA</sequence>
<gene>
    <name evidence="1" type="ORF">ENV67_00300</name>
</gene>
<protein>
    <submittedName>
        <fullName evidence="1">Uncharacterized protein</fullName>
    </submittedName>
</protein>
<dbReference type="AlphaFoldDB" id="A0A7C4UEU4"/>
<comment type="caution">
    <text evidence="1">The sequence shown here is derived from an EMBL/GenBank/DDBJ whole genome shotgun (WGS) entry which is preliminary data.</text>
</comment>
<organism evidence="1">
    <name type="scientific">candidate division WOR-3 bacterium</name>
    <dbReference type="NCBI Taxonomy" id="2052148"/>
    <lineage>
        <taxon>Bacteria</taxon>
        <taxon>Bacteria division WOR-3</taxon>
    </lineage>
</organism>
<dbReference type="EMBL" id="DTHG01000005">
    <property type="protein sequence ID" value="HGW90970.1"/>
    <property type="molecule type" value="Genomic_DNA"/>
</dbReference>
<reference evidence="1" key="1">
    <citation type="journal article" date="2020" name="mSystems">
        <title>Genome- and Community-Level Interaction Insights into Carbon Utilization and Element Cycling Functions of Hydrothermarchaeota in Hydrothermal Sediment.</title>
        <authorList>
            <person name="Zhou Z."/>
            <person name="Liu Y."/>
            <person name="Xu W."/>
            <person name="Pan J."/>
            <person name="Luo Z.H."/>
            <person name="Li M."/>
        </authorList>
    </citation>
    <scope>NUCLEOTIDE SEQUENCE [LARGE SCALE GENOMIC DNA]</scope>
    <source>
        <strain evidence="1">SpSt-780</strain>
    </source>
</reference>